<evidence type="ECO:0000313" key="8">
    <source>
        <dbReference type="EMBL" id="CZS93882.1"/>
    </source>
</evidence>
<dbReference type="GO" id="GO:0000981">
    <property type="term" value="F:DNA-binding transcription factor activity, RNA polymerase II-specific"/>
    <property type="evidence" value="ECO:0007669"/>
    <property type="project" value="TreeGrafter"/>
</dbReference>
<sequence length="753" mass="84750">MDESHIPKSFVGEHREGSSSWRCSPQVVQASQSPWNARHSFVSTQRSHFNQEEISNTAFGLQTYTGEQEQEGRQHRHDQHNYNQHADGASACLESARSSNSKDLRNSEGERYQGDCAFPTDIGDIQVYDQYYPASLHSNGYSDFPSLGHASGIRRSRSEVNPVLIAKGYIYDSSYIESKQHVELYQPVKAEEPSTYHVPPPLYNHHAVPHNRGMQAYDPQGQFADPGPNPYSNNPYAVESWKSPGQEILHPFPGSQVGHVSTPFRNDPSAHYHSRRLDSTNDKRIQIEEQLQQNSLPPIHNSRLGSTILQQNSASHTQSPAMLNPRDSTMMGGSYRQLDGPISGAFCFICQIPFLKAASLKRHDRENHGLQEGVQCGYCNKWVNTHGLNRHVQDVHLGRKRFACDVDGCTAIFTYENRLKVHMRQGVHGDLNLLQQEHRNLHTHSDVMDSGDDRERLRNAFFDAMEDVGNSSPGYDISSGFDEIGTAYPMNKLRDHVQPTNCKGRSYELPFLENSNQAATPKLQLSASQCWGSLRTNVESTFGTAHSSMNALYDNLGYYRIDSRGKNMEMSNQWSHGHQQFEQLAENGSGFIPQPANFFSPSPQAAQAAEGFGLGSTFTGETRYQPTQTAFTGRPYSSDSSAETHGSVFPKMSQSQALSSQQNPSQSEAESPELFQPSVPHGVSSENSVRVMCTWPNCEKTYVHRKGMDRHIKTFHMGQRPWVCQECGKTYQESSALKKHVFKLQHRDGRYRR</sequence>
<proteinExistence type="predicted"/>
<dbReference type="EMBL" id="FJUW01000007">
    <property type="protein sequence ID" value="CZS93882.1"/>
    <property type="molecule type" value="Genomic_DNA"/>
</dbReference>
<dbReference type="PANTHER" id="PTHR24409">
    <property type="entry name" value="ZINC FINGER PROTEIN 142"/>
    <property type="match status" value="1"/>
</dbReference>
<dbReference type="GO" id="GO:0005634">
    <property type="term" value="C:nucleus"/>
    <property type="evidence" value="ECO:0007669"/>
    <property type="project" value="TreeGrafter"/>
</dbReference>
<feature type="compositionally biased region" description="Polar residues" evidence="6">
    <location>
        <begin position="627"/>
        <end position="644"/>
    </location>
</feature>
<feature type="compositionally biased region" description="Polar residues" evidence="6">
    <location>
        <begin position="652"/>
        <end position="669"/>
    </location>
</feature>
<keyword evidence="3 5" id="KW-0863">Zinc-finger</keyword>
<feature type="compositionally biased region" description="Basic and acidic residues" evidence="6">
    <location>
        <begin position="1"/>
        <end position="17"/>
    </location>
</feature>
<keyword evidence="9" id="KW-1185">Reference proteome</keyword>
<dbReference type="GO" id="GO:0000977">
    <property type="term" value="F:RNA polymerase II transcription regulatory region sequence-specific DNA binding"/>
    <property type="evidence" value="ECO:0007669"/>
    <property type="project" value="TreeGrafter"/>
</dbReference>
<dbReference type="InterPro" id="IPR013087">
    <property type="entry name" value="Znf_C2H2_type"/>
</dbReference>
<dbReference type="SUPFAM" id="SSF57667">
    <property type="entry name" value="beta-beta-alpha zinc fingers"/>
    <property type="match status" value="2"/>
</dbReference>
<dbReference type="GO" id="GO:0008270">
    <property type="term" value="F:zinc ion binding"/>
    <property type="evidence" value="ECO:0007669"/>
    <property type="project" value="UniProtKB-KW"/>
</dbReference>
<evidence type="ECO:0000256" key="6">
    <source>
        <dbReference type="SAM" id="MobiDB-lite"/>
    </source>
</evidence>
<evidence type="ECO:0000256" key="3">
    <source>
        <dbReference type="ARBA" id="ARBA00022771"/>
    </source>
</evidence>
<dbReference type="InterPro" id="IPR036236">
    <property type="entry name" value="Znf_C2H2_sf"/>
</dbReference>
<dbReference type="PROSITE" id="PS50157">
    <property type="entry name" value="ZINC_FINGER_C2H2_2"/>
    <property type="match status" value="3"/>
</dbReference>
<keyword evidence="4" id="KW-0862">Zinc</keyword>
<comment type="caution">
    <text evidence="8">The sequence shown here is derived from an EMBL/GenBank/DDBJ whole genome shotgun (WGS) entry which is preliminary data.</text>
</comment>
<dbReference type="Proteomes" id="UP000178129">
    <property type="component" value="Unassembled WGS sequence"/>
</dbReference>
<accession>A0A1E1K7A7</accession>
<evidence type="ECO:0000256" key="2">
    <source>
        <dbReference type="ARBA" id="ARBA00022737"/>
    </source>
</evidence>
<keyword evidence="1" id="KW-0479">Metal-binding</keyword>
<evidence type="ECO:0000256" key="4">
    <source>
        <dbReference type="ARBA" id="ARBA00022833"/>
    </source>
</evidence>
<dbReference type="AlphaFoldDB" id="A0A1E1K7A7"/>
<reference evidence="9" key="1">
    <citation type="submission" date="2016-03" db="EMBL/GenBank/DDBJ databases">
        <authorList>
            <person name="Ploux O."/>
        </authorList>
    </citation>
    <scope>NUCLEOTIDE SEQUENCE [LARGE SCALE GENOMIC DNA]</scope>
    <source>
        <strain evidence="9">UK7</strain>
    </source>
</reference>
<organism evidence="8 9">
    <name type="scientific">Rhynchosporium graminicola</name>
    <dbReference type="NCBI Taxonomy" id="2792576"/>
    <lineage>
        <taxon>Eukaryota</taxon>
        <taxon>Fungi</taxon>
        <taxon>Dikarya</taxon>
        <taxon>Ascomycota</taxon>
        <taxon>Pezizomycotina</taxon>
        <taxon>Leotiomycetes</taxon>
        <taxon>Helotiales</taxon>
        <taxon>Ploettnerulaceae</taxon>
        <taxon>Rhynchosporium</taxon>
    </lineage>
</organism>
<dbReference type="PANTHER" id="PTHR24409:SF434">
    <property type="entry name" value="FI01124P-RELATED"/>
    <property type="match status" value="1"/>
</dbReference>
<dbReference type="InParanoid" id="A0A1E1K7A7"/>
<feature type="region of interest" description="Disordered" evidence="6">
    <location>
        <begin position="627"/>
        <end position="684"/>
    </location>
</feature>
<keyword evidence="2" id="KW-0677">Repeat</keyword>
<feature type="domain" description="C2H2-type" evidence="7">
    <location>
        <begin position="722"/>
        <end position="751"/>
    </location>
</feature>
<evidence type="ECO:0000259" key="7">
    <source>
        <dbReference type="PROSITE" id="PS50157"/>
    </source>
</evidence>
<evidence type="ECO:0000256" key="5">
    <source>
        <dbReference type="PROSITE-ProRule" id="PRU00042"/>
    </source>
</evidence>
<feature type="domain" description="C2H2-type" evidence="7">
    <location>
        <begin position="402"/>
        <end position="428"/>
    </location>
</feature>
<feature type="region of interest" description="Disordered" evidence="6">
    <location>
        <begin position="1"/>
        <end position="23"/>
    </location>
</feature>
<feature type="domain" description="C2H2-type" evidence="7">
    <location>
        <begin position="691"/>
        <end position="721"/>
    </location>
</feature>
<gene>
    <name evidence="8" type="ORF">RCO7_08051</name>
</gene>
<evidence type="ECO:0000313" key="9">
    <source>
        <dbReference type="Proteomes" id="UP000178129"/>
    </source>
</evidence>
<dbReference type="SMART" id="SM00355">
    <property type="entry name" value="ZnF_C2H2"/>
    <property type="match status" value="5"/>
</dbReference>
<name>A0A1E1K7A7_9HELO</name>
<dbReference type="PROSITE" id="PS00028">
    <property type="entry name" value="ZINC_FINGER_C2H2_1"/>
    <property type="match status" value="4"/>
</dbReference>
<dbReference type="STRING" id="914237.A0A1E1K7A7"/>
<dbReference type="Gene3D" id="3.30.160.60">
    <property type="entry name" value="Classic Zinc Finger"/>
    <property type="match status" value="3"/>
</dbReference>
<evidence type="ECO:0000256" key="1">
    <source>
        <dbReference type="ARBA" id="ARBA00022723"/>
    </source>
</evidence>
<protein>
    <recommendedName>
        <fullName evidence="7">C2H2-type domain-containing protein</fullName>
    </recommendedName>
</protein>